<reference evidence="6 7" key="1">
    <citation type="submission" date="2020-08" db="EMBL/GenBank/DDBJ databases">
        <title>Amycolatopsis sp. nov. DR6-1 isolated from Dendrobium heterocarpum.</title>
        <authorList>
            <person name="Tedsree N."/>
            <person name="Kuncharoen N."/>
            <person name="Likhitwitayawuid K."/>
            <person name="Tanasupawat S."/>
        </authorList>
    </citation>
    <scope>NUCLEOTIDE SEQUENCE [LARGE SCALE GENOMIC DNA]</scope>
    <source>
        <strain evidence="6 7">DR6-1</strain>
    </source>
</reference>
<keyword evidence="7" id="KW-1185">Reference proteome</keyword>
<evidence type="ECO:0000256" key="2">
    <source>
        <dbReference type="ARBA" id="ARBA00022676"/>
    </source>
</evidence>
<dbReference type="InterPro" id="IPR010610">
    <property type="entry name" value="EryCIII-like_C"/>
</dbReference>
<gene>
    <name evidence="6" type="ORF">H4281_44785</name>
</gene>
<dbReference type="GO" id="GO:0008194">
    <property type="term" value="F:UDP-glycosyltransferase activity"/>
    <property type="evidence" value="ECO:0007669"/>
    <property type="project" value="InterPro"/>
</dbReference>
<sequence>MRVLFVTSPGVGHTFPTVPTAWAFQLAGHEVLLATGHYQGYDETPAKAGLRVVDAAPDLDFTGVFGKVLRDSADLVPNLQDPSVAAEFSIRLFAECSKALVHGTMKLAQKWRPDLVVHTPMDGAGPLVAAKLGIPSVLHGINFGMPIDMSRSVYERMGQEFERFGVPPGSPSASIDVAPPSMRSSYSHGWPMRFLPYNGGALMPEWLYTPPKKPRVTVTLGSVIPQMLGSGALRQFVEGAGEIDAEFVLTIGSVNPSELRGLPKNIRLVKWVPLNALLATSDAVIHHGGAGTTLTVIDAGLPQIVLPQSDDQFLNAGAVNKRGLGTVVRPGELDAGQVRELLADTAMRAAAEEVAAEVRALPAATEVVPKIVALAG</sequence>
<evidence type="ECO:0000259" key="4">
    <source>
        <dbReference type="Pfam" id="PF06722"/>
    </source>
</evidence>
<dbReference type="InterPro" id="IPR048284">
    <property type="entry name" value="EryCIII-like_N"/>
</dbReference>
<evidence type="ECO:0000313" key="6">
    <source>
        <dbReference type="EMBL" id="MBB1160307.1"/>
    </source>
</evidence>
<dbReference type="CDD" id="cd03784">
    <property type="entry name" value="GT1_Gtf-like"/>
    <property type="match status" value="1"/>
</dbReference>
<comment type="similarity">
    <text evidence="1">Belongs to the glycosyltransferase 28 family.</text>
</comment>
<dbReference type="InterPro" id="IPR050426">
    <property type="entry name" value="Glycosyltransferase_28"/>
</dbReference>
<evidence type="ECO:0000259" key="5">
    <source>
        <dbReference type="Pfam" id="PF21036"/>
    </source>
</evidence>
<dbReference type="Pfam" id="PF21036">
    <property type="entry name" value="EryCIII-like_N"/>
    <property type="match status" value="1"/>
</dbReference>
<dbReference type="Pfam" id="PF06722">
    <property type="entry name" value="EryCIII-like_C"/>
    <property type="match status" value="1"/>
</dbReference>
<accession>A0A7W3W8I4</accession>
<evidence type="ECO:0000256" key="3">
    <source>
        <dbReference type="ARBA" id="ARBA00022679"/>
    </source>
</evidence>
<dbReference type="InterPro" id="IPR002213">
    <property type="entry name" value="UDP_glucos_trans"/>
</dbReference>
<dbReference type="Gene3D" id="3.40.50.2000">
    <property type="entry name" value="Glycogen Phosphorylase B"/>
    <property type="match status" value="2"/>
</dbReference>
<dbReference type="EMBL" id="JACGZW010000032">
    <property type="protein sequence ID" value="MBB1160307.1"/>
    <property type="molecule type" value="Genomic_DNA"/>
</dbReference>
<dbReference type="PANTHER" id="PTHR48050:SF13">
    <property type="entry name" value="STEROL 3-BETA-GLUCOSYLTRANSFERASE UGT80A2"/>
    <property type="match status" value="1"/>
</dbReference>
<evidence type="ECO:0000313" key="7">
    <source>
        <dbReference type="Proteomes" id="UP000526734"/>
    </source>
</evidence>
<comment type="caution">
    <text evidence="6">The sequence shown here is derived from an EMBL/GenBank/DDBJ whole genome shotgun (WGS) entry which is preliminary data.</text>
</comment>
<organism evidence="6 7">
    <name type="scientific">Amycolatopsis dendrobii</name>
    <dbReference type="NCBI Taxonomy" id="2760662"/>
    <lineage>
        <taxon>Bacteria</taxon>
        <taxon>Bacillati</taxon>
        <taxon>Actinomycetota</taxon>
        <taxon>Actinomycetes</taxon>
        <taxon>Pseudonocardiales</taxon>
        <taxon>Pseudonocardiaceae</taxon>
        <taxon>Amycolatopsis</taxon>
    </lineage>
</organism>
<proteinExistence type="inferred from homology"/>
<name>A0A7W3W8I4_9PSEU</name>
<dbReference type="FunFam" id="3.40.50.2000:FF:000072">
    <property type="entry name" value="Glycosyl transferase"/>
    <property type="match status" value="1"/>
</dbReference>
<keyword evidence="2" id="KW-0328">Glycosyltransferase</keyword>
<protein>
    <submittedName>
        <fullName evidence="6">DUF1205 domain-containing protein</fullName>
    </submittedName>
</protein>
<dbReference type="RefSeq" id="WP_182896920.1">
    <property type="nucleotide sequence ID" value="NZ_JACGZW010000032.1"/>
</dbReference>
<feature type="domain" description="Erythromycin biosynthesis protein CIII-like N-terminal" evidence="5">
    <location>
        <begin position="22"/>
        <end position="221"/>
    </location>
</feature>
<dbReference type="GO" id="GO:0016758">
    <property type="term" value="F:hexosyltransferase activity"/>
    <property type="evidence" value="ECO:0007669"/>
    <property type="project" value="UniProtKB-ARBA"/>
</dbReference>
<evidence type="ECO:0000256" key="1">
    <source>
        <dbReference type="ARBA" id="ARBA00006962"/>
    </source>
</evidence>
<dbReference type="SUPFAM" id="SSF53756">
    <property type="entry name" value="UDP-Glycosyltransferase/glycogen phosphorylase"/>
    <property type="match status" value="1"/>
</dbReference>
<dbReference type="PANTHER" id="PTHR48050">
    <property type="entry name" value="STEROL 3-BETA-GLUCOSYLTRANSFERASE"/>
    <property type="match status" value="1"/>
</dbReference>
<dbReference type="GO" id="GO:0017000">
    <property type="term" value="P:antibiotic biosynthetic process"/>
    <property type="evidence" value="ECO:0007669"/>
    <property type="project" value="UniProtKB-ARBA"/>
</dbReference>
<dbReference type="Proteomes" id="UP000526734">
    <property type="component" value="Unassembled WGS sequence"/>
</dbReference>
<feature type="domain" description="Erythromycin biosynthesis protein CIII-like C-terminal" evidence="4">
    <location>
        <begin position="237"/>
        <end position="374"/>
    </location>
</feature>
<dbReference type="AlphaFoldDB" id="A0A7W3W8I4"/>
<keyword evidence="3" id="KW-0808">Transferase</keyword>